<proteinExistence type="predicted"/>
<accession>A0ACB8R279</accession>
<reference evidence="1" key="2">
    <citation type="journal article" date="2022" name="New Phytol.">
        <title>Evolutionary transition to the ectomycorrhizal habit in the genomes of a hyperdiverse lineage of mushroom-forming fungi.</title>
        <authorList>
            <person name="Looney B."/>
            <person name="Miyauchi S."/>
            <person name="Morin E."/>
            <person name="Drula E."/>
            <person name="Courty P.E."/>
            <person name="Kohler A."/>
            <person name="Kuo A."/>
            <person name="LaButti K."/>
            <person name="Pangilinan J."/>
            <person name="Lipzen A."/>
            <person name="Riley R."/>
            <person name="Andreopoulos W."/>
            <person name="He G."/>
            <person name="Johnson J."/>
            <person name="Nolan M."/>
            <person name="Tritt A."/>
            <person name="Barry K.W."/>
            <person name="Grigoriev I.V."/>
            <person name="Nagy L.G."/>
            <person name="Hibbett D."/>
            <person name="Henrissat B."/>
            <person name="Matheny P.B."/>
            <person name="Labbe J."/>
            <person name="Martin F.M."/>
        </authorList>
    </citation>
    <scope>NUCLEOTIDE SEQUENCE</scope>
    <source>
        <strain evidence="1">FP105234-sp</strain>
    </source>
</reference>
<gene>
    <name evidence="1" type="ORF">FA95DRAFT_1279776</name>
</gene>
<protein>
    <submittedName>
        <fullName evidence="1">Uncharacterized protein</fullName>
    </submittedName>
</protein>
<evidence type="ECO:0000313" key="1">
    <source>
        <dbReference type="EMBL" id="KAI0038231.1"/>
    </source>
</evidence>
<keyword evidence="2" id="KW-1185">Reference proteome</keyword>
<reference evidence="1" key="1">
    <citation type="submission" date="2021-02" db="EMBL/GenBank/DDBJ databases">
        <authorList>
            <consortium name="DOE Joint Genome Institute"/>
            <person name="Ahrendt S."/>
            <person name="Looney B.P."/>
            <person name="Miyauchi S."/>
            <person name="Morin E."/>
            <person name="Drula E."/>
            <person name="Courty P.E."/>
            <person name="Chicoki N."/>
            <person name="Fauchery L."/>
            <person name="Kohler A."/>
            <person name="Kuo A."/>
            <person name="Labutti K."/>
            <person name="Pangilinan J."/>
            <person name="Lipzen A."/>
            <person name="Riley R."/>
            <person name="Andreopoulos W."/>
            <person name="He G."/>
            <person name="Johnson J."/>
            <person name="Barry K.W."/>
            <person name="Grigoriev I.V."/>
            <person name="Nagy L."/>
            <person name="Hibbett D."/>
            <person name="Henrissat B."/>
            <person name="Matheny P.B."/>
            <person name="Labbe J."/>
            <person name="Martin F."/>
        </authorList>
    </citation>
    <scope>NUCLEOTIDE SEQUENCE</scope>
    <source>
        <strain evidence="1">FP105234-sp</strain>
    </source>
</reference>
<organism evidence="1 2">
    <name type="scientific">Auriscalpium vulgare</name>
    <dbReference type="NCBI Taxonomy" id="40419"/>
    <lineage>
        <taxon>Eukaryota</taxon>
        <taxon>Fungi</taxon>
        <taxon>Dikarya</taxon>
        <taxon>Basidiomycota</taxon>
        <taxon>Agaricomycotina</taxon>
        <taxon>Agaricomycetes</taxon>
        <taxon>Russulales</taxon>
        <taxon>Auriscalpiaceae</taxon>
        <taxon>Auriscalpium</taxon>
    </lineage>
</organism>
<dbReference type="Proteomes" id="UP000814033">
    <property type="component" value="Unassembled WGS sequence"/>
</dbReference>
<dbReference type="EMBL" id="MU276558">
    <property type="protein sequence ID" value="KAI0038231.1"/>
    <property type="molecule type" value="Genomic_DNA"/>
</dbReference>
<comment type="caution">
    <text evidence="1">The sequence shown here is derived from an EMBL/GenBank/DDBJ whole genome shotgun (WGS) entry which is preliminary data.</text>
</comment>
<evidence type="ECO:0000313" key="2">
    <source>
        <dbReference type="Proteomes" id="UP000814033"/>
    </source>
</evidence>
<name>A0ACB8R279_9AGAM</name>
<sequence>MPCPCARSWDRNLNSTVQAHIRPASASNTAFSTLARLPGPAQPASREQRDVRRVQGAPEHDARVLGCAADAFEDAFMRNRDCQTTSMARLADMGGIRRCRASAGSWPRADSASRWSATPRTSAELYAPAHAPITPATSAPVNESAWALGGTQARRPRRHSVDAIAETTALPSAPERCPEVEGRRAECVEVARTAGDAFGETPLPQKTESLIRQGARAASYALTAETVVHSGSAANGGSVRAEGGVDVLRDYYHRSKPRSTAAPRACVFSVSLENAATAVRRAAIWMCFNISVRT</sequence>